<comment type="caution">
    <text evidence="2">The sequence shown here is derived from an EMBL/GenBank/DDBJ whole genome shotgun (WGS) entry which is preliminary data.</text>
</comment>
<accession>A0A8T2UKM4</accession>
<name>A0A8T2UKM4_CERRI</name>
<organism evidence="2 3">
    <name type="scientific">Ceratopteris richardii</name>
    <name type="common">Triangle waterfern</name>
    <dbReference type="NCBI Taxonomy" id="49495"/>
    <lineage>
        <taxon>Eukaryota</taxon>
        <taxon>Viridiplantae</taxon>
        <taxon>Streptophyta</taxon>
        <taxon>Embryophyta</taxon>
        <taxon>Tracheophyta</taxon>
        <taxon>Polypodiopsida</taxon>
        <taxon>Polypodiidae</taxon>
        <taxon>Polypodiales</taxon>
        <taxon>Pteridineae</taxon>
        <taxon>Pteridaceae</taxon>
        <taxon>Parkerioideae</taxon>
        <taxon>Ceratopteris</taxon>
    </lineage>
</organism>
<gene>
    <name evidence="2" type="ORF">KP509_06G049400</name>
</gene>
<sequence>MVSRLLAHPSLHAIAPSPWTQASPNSSVCCRAVAITSLNSSSRSVAPWHRDASTDSAQREDLQPPLLHQHLALLCAMSALLLRASSTHIEQFSALTAHPCRALPTLSLPRCSPVGPTPSADASDPDDSSRASDVLIAFGGTEKSIAPFHPCLAPPFAPQGWSPAQATHDSTSLMGASSCRQECPLLLSTDDTLAFACAYISAASLPRTSPMFGPSSRLTDVPSTPIMHPSAHQSSPAGPSLLSAFSEHAGVSRAPAVFLQLEDFSLSADANQPSETILILPPSYGHPSCYHTSLAYSSLHNGDQWMGDRQQTMIPLGQSASMPLPLSWLHKPPLLPLLDSPFAAPLTPAMAYYAYTCMVYFYESLCHPAPLVTTVQHRVPSSHVPEAKGPTNFICGSSHMPYLLFLYLDDAILWQGPLSGIPSFLRVLKVTDNFFPYSKPLCTKFPLTLEFSSAAFLSLRGVRWLLIQA</sequence>
<reference evidence="2" key="1">
    <citation type="submission" date="2021-08" db="EMBL/GenBank/DDBJ databases">
        <title>WGS assembly of Ceratopteris richardii.</title>
        <authorList>
            <person name="Marchant D.B."/>
            <person name="Chen G."/>
            <person name="Jenkins J."/>
            <person name="Shu S."/>
            <person name="Leebens-Mack J."/>
            <person name="Grimwood J."/>
            <person name="Schmutz J."/>
            <person name="Soltis P."/>
            <person name="Soltis D."/>
            <person name="Chen Z.-H."/>
        </authorList>
    </citation>
    <scope>NUCLEOTIDE SEQUENCE</scope>
    <source>
        <strain evidence="2">Whitten #5841</strain>
        <tissue evidence="2">Leaf</tissue>
    </source>
</reference>
<keyword evidence="3" id="KW-1185">Reference proteome</keyword>
<evidence type="ECO:0000313" key="3">
    <source>
        <dbReference type="Proteomes" id="UP000825935"/>
    </source>
</evidence>
<dbReference type="AlphaFoldDB" id="A0A8T2UKM4"/>
<evidence type="ECO:0000256" key="1">
    <source>
        <dbReference type="SAM" id="MobiDB-lite"/>
    </source>
</evidence>
<feature type="region of interest" description="Disordered" evidence="1">
    <location>
        <begin position="111"/>
        <end position="130"/>
    </location>
</feature>
<dbReference type="EMBL" id="CM035411">
    <property type="protein sequence ID" value="KAH7435100.1"/>
    <property type="molecule type" value="Genomic_DNA"/>
</dbReference>
<proteinExistence type="predicted"/>
<evidence type="ECO:0000313" key="2">
    <source>
        <dbReference type="EMBL" id="KAH7435100.1"/>
    </source>
</evidence>
<dbReference type="Proteomes" id="UP000825935">
    <property type="component" value="Chromosome 6"/>
</dbReference>
<protein>
    <submittedName>
        <fullName evidence="2">Uncharacterized protein</fullName>
    </submittedName>
</protein>